<dbReference type="EMBL" id="OW152833">
    <property type="protein sequence ID" value="CAH2053955.1"/>
    <property type="molecule type" value="Genomic_DNA"/>
</dbReference>
<dbReference type="Proteomes" id="UP000837857">
    <property type="component" value="Chromosome 21"/>
</dbReference>
<organism evidence="2 3">
    <name type="scientific">Iphiclides podalirius</name>
    <name type="common">scarce swallowtail</name>
    <dbReference type="NCBI Taxonomy" id="110791"/>
    <lineage>
        <taxon>Eukaryota</taxon>
        <taxon>Metazoa</taxon>
        <taxon>Ecdysozoa</taxon>
        <taxon>Arthropoda</taxon>
        <taxon>Hexapoda</taxon>
        <taxon>Insecta</taxon>
        <taxon>Pterygota</taxon>
        <taxon>Neoptera</taxon>
        <taxon>Endopterygota</taxon>
        <taxon>Lepidoptera</taxon>
        <taxon>Glossata</taxon>
        <taxon>Ditrysia</taxon>
        <taxon>Papilionoidea</taxon>
        <taxon>Papilionidae</taxon>
        <taxon>Papilioninae</taxon>
        <taxon>Iphiclides</taxon>
    </lineage>
</organism>
<evidence type="ECO:0000256" key="1">
    <source>
        <dbReference type="SAM" id="MobiDB-lite"/>
    </source>
</evidence>
<proteinExistence type="predicted"/>
<reference evidence="2" key="1">
    <citation type="submission" date="2022-03" db="EMBL/GenBank/DDBJ databases">
        <authorList>
            <person name="Martin H S."/>
        </authorList>
    </citation>
    <scope>NUCLEOTIDE SEQUENCE</scope>
</reference>
<evidence type="ECO:0000313" key="3">
    <source>
        <dbReference type="Proteomes" id="UP000837857"/>
    </source>
</evidence>
<protein>
    <submittedName>
        <fullName evidence="2">Uncharacterized protein</fullName>
    </submittedName>
</protein>
<feature type="non-terminal residue" evidence="2">
    <location>
        <position position="81"/>
    </location>
</feature>
<accession>A0ABN8IJ17</accession>
<keyword evidence="3" id="KW-1185">Reference proteome</keyword>
<feature type="region of interest" description="Disordered" evidence="1">
    <location>
        <begin position="1"/>
        <end position="31"/>
    </location>
</feature>
<evidence type="ECO:0000313" key="2">
    <source>
        <dbReference type="EMBL" id="CAH2053955.1"/>
    </source>
</evidence>
<gene>
    <name evidence="2" type="ORF">IPOD504_LOCUS8417</name>
</gene>
<name>A0ABN8IJ17_9NEOP</name>
<sequence>MKTLTNAVCGERQPTYCAPPPPQKRDKKLGKGPKSIAKLFYQHKEGLAPWQARSPKGMVKTLHGIAAALRGFLPPATIHMR</sequence>